<feature type="transmembrane region" description="Helical" evidence="1">
    <location>
        <begin position="131"/>
        <end position="150"/>
    </location>
</feature>
<name>A0A840QHY9_9BACI</name>
<accession>A0A840QHY9</accession>
<dbReference type="RefSeq" id="WP_184662443.1">
    <property type="nucleotide sequence ID" value="NZ_JACHHB010000001.1"/>
</dbReference>
<dbReference type="EMBL" id="JACHHB010000001">
    <property type="protein sequence ID" value="MBB5171954.1"/>
    <property type="molecule type" value="Genomic_DNA"/>
</dbReference>
<dbReference type="InterPro" id="IPR048147">
    <property type="entry name" value="CBO0543-like"/>
</dbReference>
<evidence type="ECO:0000313" key="2">
    <source>
        <dbReference type="EMBL" id="MBB5171954.1"/>
    </source>
</evidence>
<reference evidence="2 3" key="1">
    <citation type="submission" date="2020-08" db="EMBL/GenBank/DDBJ databases">
        <title>Genomic Encyclopedia of Type Strains, Phase IV (KMG-IV): sequencing the most valuable type-strain genomes for metagenomic binning, comparative biology and taxonomic classification.</title>
        <authorList>
            <person name="Goeker M."/>
        </authorList>
    </citation>
    <scope>NUCLEOTIDE SEQUENCE [LARGE SCALE GENOMIC DNA]</scope>
    <source>
        <strain evidence="2 3">DSM 24696</strain>
    </source>
</reference>
<organism evidence="2 3">
    <name type="scientific">Texcoconibacillus texcoconensis</name>
    <dbReference type="NCBI Taxonomy" id="1095777"/>
    <lineage>
        <taxon>Bacteria</taxon>
        <taxon>Bacillati</taxon>
        <taxon>Bacillota</taxon>
        <taxon>Bacilli</taxon>
        <taxon>Bacillales</taxon>
        <taxon>Bacillaceae</taxon>
        <taxon>Texcoconibacillus</taxon>
    </lineage>
</organism>
<feature type="transmembrane region" description="Helical" evidence="1">
    <location>
        <begin position="72"/>
        <end position="90"/>
    </location>
</feature>
<comment type="caution">
    <text evidence="2">The sequence shown here is derived from an EMBL/GenBank/DDBJ whole genome shotgun (WGS) entry which is preliminary data.</text>
</comment>
<keyword evidence="1" id="KW-1133">Transmembrane helix</keyword>
<gene>
    <name evidence="2" type="ORF">HNQ41_000094</name>
</gene>
<protein>
    <submittedName>
        <fullName evidence="2">Uncharacterized protein</fullName>
    </submittedName>
</protein>
<proteinExistence type="predicted"/>
<dbReference type="Proteomes" id="UP000551878">
    <property type="component" value="Unassembled WGS sequence"/>
</dbReference>
<evidence type="ECO:0000256" key="1">
    <source>
        <dbReference type="SAM" id="Phobius"/>
    </source>
</evidence>
<dbReference type="NCBIfam" id="NF041644">
    <property type="entry name" value="CBO0543_fam"/>
    <property type="match status" value="1"/>
</dbReference>
<feature type="transmembrane region" description="Helical" evidence="1">
    <location>
        <begin position="102"/>
        <end position="119"/>
    </location>
</feature>
<keyword evidence="3" id="KW-1185">Reference proteome</keyword>
<evidence type="ECO:0000313" key="3">
    <source>
        <dbReference type="Proteomes" id="UP000551878"/>
    </source>
</evidence>
<keyword evidence="1" id="KW-0812">Transmembrane</keyword>
<sequence>MFWNKDRKIEASIIGGMVLILMLFIPKRKIREAQVAFLFKQVITWLWGLIVVEKGLIEYPNRLFFQKANKASFTFEYFIYPGFCVLFNIYYPEKRSQIIKSLYNLFWTSLITLPEVYAVKYTNLIKYKKWTWYWSFITIFITNAISRWYYKWFFQQSTK</sequence>
<keyword evidence="1" id="KW-0472">Membrane</keyword>
<feature type="transmembrane region" description="Helical" evidence="1">
    <location>
        <begin position="35"/>
        <end position="52"/>
    </location>
</feature>
<dbReference type="AlphaFoldDB" id="A0A840QHY9"/>